<comment type="caution">
    <text evidence="1">The sequence shown here is derived from an EMBL/GenBank/DDBJ whole genome shotgun (WGS) entry which is preliminary data.</text>
</comment>
<accession>A0ACB8AMA2</accession>
<keyword evidence="2" id="KW-1185">Reference proteome</keyword>
<evidence type="ECO:0000313" key="1">
    <source>
        <dbReference type="EMBL" id="KAH7914529.1"/>
    </source>
</evidence>
<name>A0ACB8AMA2_9AGAM</name>
<protein>
    <submittedName>
        <fullName evidence="1">Uncharacterized protein</fullName>
    </submittedName>
</protein>
<gene>
    <name evidence="1" type="ORF">BJ138DRAFT_1123421</name>
</gene>
<evidence type="ECO:0000313" key="2">
    <source>
        <dbReference type="Proteomes" id="UP000790377"/>
    </source>
</evidence>
<reference evidence="1" key="1">
    <citation type="journal article" date="2021" name="New Phytol.">
        <title>Evolutionary innovations through gain and loss of genes in the ectomycorrhizal Boletales.</title>
        <authorList>
            <person name="Wu G."/>
            <person name="Miyauchi S."/>
            <person name="Morin E."/>
            <person name="Kuo A."/>
            <person name="Drula E."/>
            <person name="Varga T."/>
            <person name="Kohler A."/>
            <person name="Feng B."/>
            <person name="Cao Y."/>
            <person name="Lipzen A."/>
            <person name="Daum C."/>
            <person name="Hundley H."/>
            <person name="Pangilinan J."/>
            <person name="Johnson J."/>
            <person name="Barry K."/>
            <person name="LaButti K."/>
            <person name="Ng V."/>
            <person name="Ahrendt S."/>
            <person name="Min B."/>
            <person name="Choi I.G."/>
            <person name="Park H."/>
            <person name="Plett J.M."/>
            <person name="Magnuson J."/>
            <person name="Spatafora J.W."/>
            <person name="Nagy L.G."/>
            <person name="Henrissat B."/>
            <person name="Grigoriev I.V."/>
            <person name="Yang Z.L."/>
            <person name="Xu J."/>
            <person name="Martin F.M."/>
        </authorList>
    </citation>
    <scope>NUCLEOTIDE SEQUENCE</scope>
    <source>
        <strain evidence="1">ATCC 28755</strain>
    </source>
</reference>
<sequence>MDQPRAPMSMKLVRDELAAIESALDPVQNSEREDIDFGTDPACLVYPMILKHVRDLAEEFGLMEERIALAIQNQQRTDTDLCGVPCSPDHAAVNGAYYDICMELVRDKMGEKFKAAGINCKPEIVVVLYQGRSTPALSLSPYTYESDTPFHFAGESYAGRDIPHMAADIHYRNKELAASPSTGLTRINLASIMIGNGLIDPRFQIPSAVEFACDGPYAIYDNPYGR</sequence>
<organism evidence="1 2">
    <name type="scientific">Hygrophoropsis aurantiaca</name>
    <dbReference type="NCBI Taxonomy" id="72124"/>
    <lineage>
        <taxon>Eukaryota</taxon>
        <taxon>Fungi</taxon>
        <taxon>Dikarya</taxon>
        <taxon>Basidiomycota</taxon>
        <taxon>Agaricomycotina</taxon>
        <taxon>Agaricomycetes</taxon>
        <taxon>Agaricomycetidae</taxon>
        <taxon>Boletales</taxon>
        <taxon>Coniophorineae</taxon>
        <taxon>Hygrophoropsidaceae</taxon>
        <taxon>Hygrophoropsis</taxon>
    </lineage>
</organism>
<dbReference type="Proteomes" id="UP000790377">
    <property type="component" value="Unassembled WGS sequence"/>
</dbReference>
<proteinExistence type="predicted"/>
<dbReference type="EMBL" id="MU267612">
    <property type="protein sequence ID" value="KAH7914529.1"/>
    <property type="molecule type" value="Genomic_DNA"/>
</dbReference>